<feature type="domain" description="PFL" evidence="1">
    <location>
        <begin position="3"/>
        <end position="141"/>
    </location>
</feature>
<reference evidence="2" key="1">
    <citation type="journal article" date="2020" name="mSystems">
        <title>Genome- and Community-Level Interaction Insights into Carbon Utilization and Element Cycling Functions of Hydrothermarchaeota in Hydrothermal Sediment.</title>
        <authorList>
            <person name="Zhou Z."/>
            <person name="Liu Y."/>
            <person name="Xu W."/>
            <person name="Pan J."/>
            <person name="Luo Z.H."/>
            <person name="Li M."/>
        </authorList>
    </citation>
    <scope>NUCLEOTIDE SEQUENCE [LARGE SCALE GENOMIC DNA]</scope>
    <source>
        <strain evidence="2">HyVt-458</strain>
    </source>
</reference>
<dbReference type="InterPro" id="IPR004184">
    <property type="entry name" value="PFL_dom"/>
</dbReference>
<comment type="caution">
    <text evidence="2">The sequence shown here is derived from an EMBL/GenBank/DDBJ whole genome shotgun (WGS) entry which is preliminary data.</text>
</comment>
<dbReference type="PANTHER" id="PTHR43641">
    <property type="entry name" value="FORMATE ACETYLTRANSFERASE 3-RELATED"/>
    <property type="match status" value="1"/>
</dbReference>
<proteinExistence type="predicted"/>
<dbReference type="Gene3D" id="3.20.70.20">
    <property type="match status" value="1"/>
</dbReference>
<dbReference type="GO" id="GO:0003824">
    <property type="term" value="F:catalytic activity"/>
    <property type="evidence" value="ECO:0007669"/>
    <property type="project" value="InterPro"/>
</dbReference>
<organism evidence="2">
    <name type="scientific">Thiolapillus brandeum</name>
    <dbReference type="NCBI Taxonomy" id="1076588"/>
    <lineage>
        <taxon>Bacteria</taxon>
        <taxon>Pseudomonadati</taxon>
        <taxon>Pseudomonadota</taxon>
        <taxon>Gammaproteobacteria</taxon>
        <taxon>Chromatiales</taxon>
        <taxon>Sedimenticolaceae</taxon>
        <taxon>Thiolapillus</taxon>
    </lineage>
</organism>
<dbReference type="SUPFAM" id="SSF51998">
    <property type="entry name" value="PFL-like glycyl radical enzymes"/>
    <property type="match status" value="1"/>
</dbReference>
<sequence length="141" mass="16395">MTERVARLRQQSLAAIPTISTERAELMTEFYRQHTGLMSAPMRRALAFRYLMEHRTVYIGKGELIVGEKGQAPKATPTYPELCCHTLEDLDILDSRPKIPFRVSPEARRVYAETIIPFWQGKTMRERLFAEMTDEWLAAYE</sequence>
<dbReference type="PROSITE" id="PS51554">
    <property type="entry name" value="PFL"/>
    <property type="match status" value="1"/>
</dbReference>
<dbReference type="EMBL" id="DRLF01000266">
    <property type="protein sequence ID" value="HEC06697.1"/>
    <property type="molecule type" value="Genomic_DNA"/>
</dbReference>
<name>A0A831RVB2_9GAMM</name>
<protein>
    <submittedName>
        <fullName evidence="2">Formate C-acetyltransferase/glycerol dehydratase family glycyl radical enzyme</fullName>
    </submittedName>
</protein>
<dbReference type="AlphaFoldDB" id="A0A831RVB2"/>
<feature type="non-terminal residue" evidence="2">
    <location>
        <position position="141"/>
    </location>
</feature>
<evidence type="ECO:0000259" key="1">
    <source>
        <dbReference type="PROSITE" id="PS51554"/>
    </source>
</evidence>
<dbReference type="PANTHER" id="PTHR43641:SF2">
    <property type="entry name" value="DEHYDRATASE YBIW-RELATED"/>
    <property type="match status" value="1"/>
</dbReference>
<dbReference type="GO" id="GO:0005829">
    <property type="term" value="C:cytosol"/>
    <property type="evidence" value="ECO:0007669"/>
    <property type="project" value="TreeGrafter"/>
</dbReference>
<evidence type="ECO:0000313" key="2">
    <source>
        <dbReference type="EMBL" id="HEC06697.1"/>
    </source>
</evidence>
<dbReference type="InterPro" id="IPR051215">
    <property type="entry name" value="GRE"/>
</dbReference>
<gene>
    <name evidence="2" type="ORF">ENJ12_07590</name>
</gene>
<dbReference type="Proteomes" id="UP000886339">
    <property type="component" value="Unassembled WGS sequence"/>
</dbReference>
<accession>A0A831RVB2</accession>
<dbReference type="Pfam" id="PF02901">
    <property type="entry name" value="PFL-like"/>
    <property type="match status" value="1"/>
</dbReference>